<dbReference type="SUPFAM" id="SSF110849">
    <property type="entry name" value="ParB/Sulfiredoxin"/>
    <property type="match status" value="1"/>
</dbReference>
<evidence type="ECO:0000313" key="6">
    <source>
        <dbReference type="EMBL" id="CAA9211723.1"/>
    </source>
</evidence>
<feature type="region of interest" description="Disordered" evidence="4">
    <location>
        <begin position="263"/>
        <end position="286"/>
    </location>
</feature>
<dbReference type="GO" id="GO:0045881">
    <property type="term" value="P:positive regulation of sporulation resulting in formation of a cellular spore"/>
    <property type="evidence" value="ECO:0007669"/>
    <property type="project" value="TreeGrafter"/>
</dbReference>
<evidence type="ECO:0000259" key="5">
    <source>
        <dbReference type="SMART" id="SM00470"/>
    </source>
</evidence>
<dbReference type="EMBL" id="CADCTC010000002">
    <property type="protein sequence ID" value="CAA9211723.1"/>
    <property type="molecule type" value="Genomic_DNA"/>
</dbReference>
<evidence type="ECO:0000256" key="1">
    <source>
        <dbReference type="ARBA" id="ARBA00006295"/>
    </source>
</evidence>
<dbReference type="GO" id="GO:0003677">
    <property type="term" value="F:DNA binding"/>
    <property type="evidence" value="ECO:0007669"/>
    <property type="project" value="UniProtKB-KW"/>
</dbReference>
<dbReference type="Gene3D" id="1.10.10.2830">
    <property type="match status" value="1"/>
</dbReference>
<dbReference type="InterPro" id="IPR041468">
    <property type="entry name" value="HTH_ParB/Spo0J"/>
</dbReference>
<dbReference type="PANTHER" id="PTHR33375:SF1">
    <property type="entry name" value="CHROMOSOME-PARTITIONING PROTEIN PARB-RELATED"/>
    <property type="match status" value="1"/>
</dbReference>
<name>A0A6J4H0L7_9CHLR</name>
<dbReference type="InterPro" id="IPR036086">
    <property type="entry name" value="ParB/Sulfiredoxin_sf"/>
</dbReference>
<feature type="domain" description="ParB-like N-terminal" evidence="5">
    <location>
        <begin position="62"/>
        <end position="160"/>
    </location>
</feature>
<dbReference type="FunFam" id="3.90.1530.30:FF:000001">
    <property type="entry name" value="Chromosome partitioning protein ParB"/>
    <property type="match status" value="1"/>
</dbReference>
<dbReference type="Pfam" id="PF17762">
    <property type="entry name" value="HTH_ParB"/>
    <property type="match status" value="1"/>
</dbReference>
<feature type="region of interest" description="Disordered" evidence="4">
    <location>
        <begin position="1"/>
        <end position="58"/>
    </location>
</feature>
<dbReference type="InterPro" id="IPR057240">
    <property type="entry name" value="ParB_dimer_C"/>
</dbReference>
<comment type="similarity">
    <text evidence="1">Belongs to the ParB family.</text>
</comment>
<keyword evidence="2" id="KW-0159">Chromosome partition</keyword>
<evidence type="ECO:0000256" key="3">
    <source>
        <dbReference type="ARBA" id="ARBA00023125"/>
    </source>
</evidence>
<evidence type="ECO:0000256" key="4">
    <source>
        <dbReference type="SAM" id="MobiDB-lite"/>
    </source>
</evidence>
<organism evidence="6">
    <name type="scientific">uncultured Chloroflexota bacterium</name>
    <dbReference type="NCBI Taxonomy" id="166587"/>
    <lineage>
        <taxon>Bacteria</taxon>
        <taxon>Bacillati</taxon>
        <taxon>Chloroflexota</taxon>
        <taxon>environmental samples</taxon>
    </lineage>
</organism>
<keyword evidence="3" id="KW-0238">DNA-binding</keyword>
<dbReference type="SMART" id="SM00470">
    <property type="entry name" value="ParB"/>
    <property type="match status" value="1"/>
</dbReference>
<dbReference type="GO" id="GO:0007059">
    <property type="term" value="P:chromosome segregation"/>
    <property type="evidence" value="ECO:0007669"/>
    <property type="project" value="UniProtKB-KW"/>
</dbReference>
<feature type="compositionally biased region" description="Low complexity" evidence="4">
    <location>
        <begin position="25"/>
        <end position="43"/>
    </location>
</feature>
<evidence type="ECO:0000256" key="2">
    <source>
        <dbReference type="ARBA" id="ARBA00022829"/>
    </source>
</evidence>
<dbReference type="AlphaFoldDB" id="A0A6J4H0L7"/>
<dbReference type="FunFam" id="1.10.10.2830:FF:000001">
    <property type="entry name" value="Chromosome partitioning protein ParB"/>
    <property type="match status" value="1"/>
</dbReference>
<proteinExistence type="inferred from homology"/>
<dbReference type="InterPro" id="IPR003115">
    <property type="entry name" value="ParB_N"/>
</dbReference>
<sequence>MPPRRAGLGRGLDALIAPPAERAPATGDSGASGSGRAEGEAGSIQVTRATHDPDGPAQVAPLEVEIGRIEPNPLQPRRQFDAELLADLAESIREHGIIQPLVVTAAPARTGDPPGRARYMLIAGERRWQASRLAGLVRVPVVVREAAGRELLELALVENVQRADLNPLEEAAAFQQLSEEFGLTQEEIGRRVGKSRFAISNTMRLLQLPARVQQAVLDGRLSEGHARAVLGLAGDREAQERLAQEVIDNGWTVRQVEEAVRRLQQAPEPESGGQRVPSRRRDAATEEIEERFREALGTRVALSRSRRGGRLVIHYYDDEQLQSIYDRLANAE</sequence>
<dbReference type="Pfam" id="PF02195">
    <property type="entry name" value="ParB_N"/>
    <property type="match status" value="1"/>
</dbReference>
<dbReference type="InterPro" id="IPR004437">
    <property type="entry name" value="ParB/RepB/Spo0J"/>
</dbReference>
<dbReference type="PANTHER" id="PTHR33375">
    <property type="entry name" value="CHROMOSOME-PARTITIONING PROTEIN PARB-RELATED"/>
    <property type="match status" value="1"/>
</dbReference>
<gene>
    <name evidence="6" type="ORF">AVDCRST_MAG77-308</name>
</gene>
<dbReference type="SUPFAM" id="SSF109709">
    <property type="entry name" value="KorB DNA-binding domain-like"/>
    <property type="match status" value="1"/>
</dbReference>
<dbReference type="NCBIfam" id="TIGR00180">
    <property type="entry name" value="parB_part"/>
    <property type="match status" value="1"/>
</dbReference>
<accession>A0A6J4H0L7</accession>
<protein>
    <submittedName>
        <fullName evidence="6">Chromosome (Plasmid) partitioning protein ParB</fullName>
    </submittedName>
</protein>
<dbReference type="Pfam" id="PF23552">
    <property type="entry name" value="ParB_C"/>
    <property type="match status" value="1"/>
</dbReference>
<dbReference type="Gene3D" id="3.90.1530.30">
    <property type="match status" value="1"/>
</dbReference>
<reference evidence="6" key="1">
    <citation type="submission" date="2020-02" db="EMBL/GenBank/DDBJ databases">
        <authorList>
            <person name="Meier V. D."/>
        </authorList>
    </citation>
    <scope>NUCLEOTIDE SEQUENCE</scope>
    <source>
        <strain evidence="6">AVDCRST_MAG77</strain>
    </source>
</reference>
<dbReference type="GO" id="GO:0005694">
    <property type="term" value="C:chromosome"/>
    <property type="evidence" value="ECO:0007669"/>
    <property type="project" value="TreeGrafter"/>
</dbReference>
<dbReference type="CDD" id="cd16393">
    <property type="entry name" value="SPO0J_N"/>
    <property type="match status" value="1"/>
</dbReference>
<dbReference type="InterPro" id="IPR050336">
    <property type="entry name" value="Chromosome_partition/occlusion"/>
</dbReference>